<evidence type="ECO:0000313" key="11">
    <source>
        <dbReference type="Proteomes" id="UP000027178"/>
    </source>
</evidence>
<dbReference type="InterPro" id="IPR003439">
    <property type="entry name" value="ABC_transporter-like_ATP-bd"/>
</dbReference>
<evidence type="ECO:0000259" key="9">
    <source>
        <dbReference type="PROSITE" id="PS50929"/>
    </source>
</evidence>
<keyword evidence="2 7" id="KW-0812">Transmembrane</keyword>
<name>A0A066YW40_9ACTN</name>
<keyword evidence="6 7" id="KW-0472">Membrane</keyword>
<dbReference type="InterPro" id="IPR039421">
    <property type="entry name" value="Type_1_exporter"/>
</dbReference>
<organism evidence="10 11">
    <name type="scientific">Kitasatospora cheerisanensis KCTC 2395</name>
    <dbReference type="NCBI Taxonomy" id="1348663"/>
    <lineage>
        <taxon>Bacteria</taxon>
        <taxon>Bacillati</taxon>
        <taxon>Actinomycetota</taxon>
        <taxon>Actinomycetes</taxon>
        <taxon>Kitasatosporales</taxon>
        <taxon>Streptomycetaceae</taxon>
        <taxon>Kitasatospora</taxon>
    </lineage>
</organism>
<accession>A0A066YW40</accession>
<dbReference type="SMART" id="SM00382">
    <property type="entry name" value="AAA"/>
    <property type="match status" value="1"/>
</dbReference>
<dbReference type="EMBL" id="JNBY01000078">
    <property type="protein sequence ID" value="KDN85743.1"/>
    <property type="molecule type" value="Genomic_DNA"/>
</dbReference>
<dbReference type="AlphaFoldDB" id="A0A066YW40"/>
<dbReference type="PROSITE" id="PS50929">
    <property type="entry name" value="ABC_TM1F"/>
    <property type="match status" value="1"/>
</dbReference>
<dbReference type="InterPro" id="IPR017871">
    <property type="entry name" value="ABC_transporter-like_CS"/>
</dbReference>
<dbReference type="InterPro" id="IPR003593">
    <property type="entry name" value="AAA+_ATPase"/>
</dbReference>
<evidence type="ECO:0000256" key="5">
    <source>
        <dbReference type="ARBA" id="ARBA00022989"/>
    </source>
</evidence>
<dbReference type="GO" id="GO:0005524">
    <property type="term" value="F:ATP binding"/>
    <property type="evidence" value="ECO:0007669"/>
    <property type="project" value="UniProtKB-KW"/>
</dbReference>
<dbReference type="InterPro" id="IPR027417">
    <property type="entry name" value="P-loop_NTPase"/>
</dbReference>
<feature type="domain" description="ABC transmembrane type-1" evidence="9">
    <location>
        <begin position="14"/>
        <end position="268"/>
    </location>
</feature>
<keyword evidence="11" id="KW-1185">Reference proteome</keyword>
<feature type="transmembrane region" description="Helical" evidence="7">
    <location>
        <begin position="236"/>
        <end position="256"/>
    </location>
</feature>
<feature type="transmembrane region" description="Helical" evidence="7">
    <location>
        <begin position="41"/>
        <end position="60"/>
    </location>
</feature>
<evidence type="ECO:0000313" key="10">
    <source>
        <dbReference type="EMBL" id="KDN85743.1"/>
    </source>
</evidence>
<evidence type="ECO:0000256" key="1">
    <source>
        <dbReference type="ARBA" id="ARBA00004651"/>
    </source>
</evidence>
<keyword evidence="4" id="KW-0067">ATP-binding</keyword>
<dbReference type="Pfam" id="PF00664">
    <property type="entry name" value="ABC_membrane"/>
    <property type="match status" value="1"/>
</dbReference>
<dbReference type="eggNOG" id="COG1132">
    <property type="taxonomic scope" value="Bacteria"/>
</dbReference>
<comment type="caution">
    <text evidence="10">The sequence shown here is derived from an EMBL/GenBank/DDBJ whole genome shotgun (WGS) entry which is preliminary data.</text>
</comment>
<dbReference type="SUPFAM" id="SSF90123">
    <property type="entry name" value="ABC transporter transmembrane region"/>
    <property type="match status" value="1"/>
</dbReference>
<evidence type="ECO:0008006" key="12">
    <source>
        <dbReference type="Google" id="ProtNLM"/>
    </source>
</evidence>
<dbReference type="Pfam" id="PF00005">
    <property type="entry name" value="ABC_tran"/>
    <property type="match status" value="1"/>
</dbReference>
<dbReference type="RefSeq" id="WP_051652969.1">
    <property type="nucleotide sequence ID" value="NZ_KK853997.1"/>
</dbReference>
<dbReference type="CDD" id="cd03228">
    <property type="entry name" value="ABCC_MRP_Like"/>
    <property type="match status" value="1"/>
</dbReference>
<gene>
    <name evidence="10" type="ORF">KCH_24010</name>
</gene>
<dbReference type="Gene3D" id="3.40.50.300">
    <property type="entry name" value="P-loop containing nucleotide triphosphate hydrolases"/>
    <property type="match status" value="1"/>
</dbReference>
<dbReference type="OrthoDB" id="9806127at2"/>
<proteinExistence type="predicted"/>
<dbReference type="PANTHER" id="PTHR43394:SF1">
    <property type="entry name" value="ATP-BINDING CASSETTE SUB-FAMILY B MEMBER 10, MITOCHONDRIAL"/>
    <property type="match status" value="1"/>
</dbReference>
<comment type="subcellular location">
    <subcellularLocation>
        <location evidence="1">Cell membrane</location>
        <topology evidence="1">Multi-pass membrane protein</topology>
    </subcellularLocation>
</comment>
<feature type="transmembrane region" description="Helical" evidence="7">
    <location>
        <begin position="122"/>
        <end position="141"/>
    </location>
</feature>
<evidence type="ECO:0000259" key="8">
    <source>
        <dbReference type="PROSITE" id="PS50893"/>
    </source>
</evidence>
<evidence type="ECO:0000256" key="2">
    <source>
        <dbReference type="ARBA" id="ARBA00022692"/>
    </source>
</evidence>
<dbReference type="GO" id="GO:0016887">
    <property type="term" value="F:ATP hydrolysis activity"/>
    <property type="evidence" value="ECO:0007669"/>
    <property type="project" value="InterPro"/>
</dbReference>
<dbReference type="HOGENOM" id="CLU_000604_84_3_11"/>
<dbReference type="Gene3D" id="1.20.1560.10">
    <property type="entry name" value="ABC transporter type 1, transmembrane domain"/>
    <property type="match status" value="1"/>
</dbReference>
<evidence type="ECO:0000256" key="4">
    <source>
        <dbReference type="ARBA" id="ARBA00022840"/>
    </source>
</evidence>
<evidence type="ECO:0000256" key="6">
    <source>
        <dbReference type="ARBA" id="ARBA00023136"/>
    </source>
</evidence>
<dbReference type="SUPFAM" id="SSF52540">
    <property type="entry name" value="P-loop containing nucleoside triphosphate hydrolases"/>
    <property type="match status" value="1"/>
</dbReference>
<dbReference type="PROSITE" id="PS50893">
    <property type="entry name" value="ABC_TRANSPORTER_2"/>
    <property type="match status" value="1"/>
</dbReference>
<dbReference type="InterPro" id="IPR011527">
    <property type="entry name" value="ABC1_TM_dom"/>
</dbReference>
<protein>
    <recommendedName>
        <fullName evidence="12">ABC transporter ATP-binding protein</fullName>
    </recommendedName>
</protein>
<sequence>MRGWSVALTVSVPLEAAATLALPGASGAVLDAVLAGRPSGWAIAGLAALLVLGAAAAALASAAGPACSAADTVDLRVGLLRRVLWLRPFPSAAERPAGERPGAGDLTARLVGAAADAGAARAARLGAATALVTSAGAVLGLGLLSPWLAAAFFAGVLPGVVLVRLFMRTAEDVFERYQAAQGRLADRLSDALAGIRTVHAAGAQRQEAARVLAVLPELGDAGRSLWQAQRRTVGRATLLIAAVELTVLGTAGQLVAAGELPAGAFAAAAGWAALGLGFFEQVEALVGVAHARAGLSRVRQLELWPTATAGGRELPDGPGELAFRSVLVRDAEGAVVFGPLDLTVPAGATLAVVGRSGAGKSLLAALAGGLRLPDSGAVLVDGVPVAALSVAERRRAVGYAFERPWLVGPTLDEALEGAGPAAMSAARADGFLARLPLAGRTPVSELRLSGGELQRLGLARLLAADSRVVITDDATSHLDLATEHQVTQALDTATRGRTRVVVTHRAAVAARADLVAWLDAGRLRATGPHTTLLADPAYRAVLTGTTAGQDARS</sequence>
<dbReference type="Proteomes" id="UP000027178">
    <property type="component" value="Unassembled WGS sequence"/>
</dbReference>
<dbReference type="GO" id="GO:0015421">
    <property type="term" value="F:ABC-type oligopeptide transporter activity"/>
    <property type="evidence" value="ECO:0007669"/>
    <property type="project" value="TreeGrafter"/>
</dbReference>
<dbReference type="InterPro" id="IPR036640">
    <property type="entry name" value="ABC1_TM_sf"/>
</dbReference>
<evidence type="ECO:0000256" key="3">
    <source>
        <dbReference type="ARBA" id="ARBA00022741"/>
    </source>
</evidence>
<dbReference type="PANTHER" id="PTHR43394">
    <property type="entry name" value="ATP-DEPENDENT PERMEASE MDL1, MITOCHONDRIAL"/>
    <property type="match status" value="1"/>
</dbReference>
<feature type="transmembrane region" description="Helical" evidence="7">
    <location>
        <begin position="147"/>
        <end position="167"/>
    </location>
</feature>
<evidence type="ECO:0000256" key="7">
    <source>
        <dbReference type="SAM" id="Phobius"/>
    </source>
</evidence>
<dbReference type="PATRIC" id="fig|1348663.4.peg.2323"/>
<dbReference type="PROSITE" id="PS00211">
    <property type="entry name" value="ABC_TRANSPORTER_1"/>
    <property type="match status" value="1"/>
</dbReference>
<feature type="domain" description="ABC transporter" evidence="8">
    <location>
        <begin position="321"/>
        <end position="545"/>
    </location>
</feature>
<keyword evidence="3" id="KW-0547">Nucleotide-binding</keyword>
<reference evidence="10 11" key="1">
    <citation type="submission" date="2014-05" db="EMBL/GenBank/DDBJ databases">
        <title>Draft Genome Sequence of Kitasatospora cheerisanensis KCTC 2395.</title>
        <authorList>
            <person name="Nam D.H."/>
        </authorList>
    </citation>
    <scope>NUCLEOTIDE SEQUENCE [LARGE SCALE GENOMIC DNA]</scope>
    <source>
        <strain evidence="10 11">KCTC 2395</strain>
    </source>
</reference>
<dbReference type="GO" id="GO:0005886">
    <property type="term" value="C:plasma membrane"/>
    <property type="evidence" value="ECO:0007669"/>
    <property type="project" value="UniProtKB-SubCell"/>
</dbReference>
<keyword evidence="5 7" id="KW-1133">Transmembrane helix</keyword>